<organism evidence="7 8">
    <name type="scientific">Halobacillus amylolyticus</name>
    <dbReference type="NCBI Taxonomy" id="2932259"/>
    <lineage>
        <taxon>Bacteria</taxon>
        <taxon>Bacillati</taxon>
        <taxon>Bacillota</taxon>
        <taxon>Bacilli</taxon>
        <taxon>Bacillales</taxon>
        <taxon>Bacillaceae</taxon>
        <taxon>Halobacillus</taxon>
    </lineage>
</organism>
<evidence type="ECO:0000256" key="4">
    <source>
        <dbReference type="ARBA" id="ARBA00022801"/>
    </source>
</evidence>
<evidence type="ECO:0000313" key="7">
    <source>
        <dbReference type="EMBL" id="UOR10478.1"/>
    </source>
</evidence>
<dbReference type="EC" id="3.5.1.2" evidence="3 6"/>
<dbReference type="RefSeq" id="WP_245029582.1">
    <property type="nucleotide sequence ID" value="NZ_CP095075.1"/>
</dbReference>
<name>A0ABY4H6I2_9BACI</name>
<sequence>MEQLSNEYLNEAIEDCRPYAVNGNVNTSLPNFDDTLRDKLGVSIMTTDQNVYSAGNSTHCVPMQSTAKVIALMLALHDFGKERVFQAVGMEPTDEMFNSIGAIESHDKVKPFNPMVNAGAIAVCSLIKGGNNDNRFDRYLRFLKQITNNNELAMDESVYQAEIANGARNRSLAYFMQSTGALIFDVEAALDLYFRINAVMMSCDDFARVGLLLARDGIDSTGKRLIPPHHLRTVKAIMMTSGMYNSSGEYAVDAGFPCKSGVSGSIIGVVPGRMGIGIVGPAIDKKGNSTAGGALIKKLSKDLKLNMFRTESTY</sequence>
<evidence type="ECO:0000256" key="1">
    <source>
        <dbReference type="ARBA" id="ARBA00011076"/>
    </source>
</evidence>
<dbReference type="GO" id="GO:0004359">
    <property type="term" value="F:glutaminase activity"/>
    <property type="evidence" value="ECO:0007669"/>
    <property type="project" value="UniProtKB-EC"/>
</dbReference>
<keyword evidence="6" id="KW-0007">Acetylation</keyword>
<dbReference type="SUPFAM" id="SSF56601">
    <property type="entry name" value="beta-lactamase/transpeptidase-like"/>
    <property type="match status" value="1"/>
</dbReference>
<dbReference type="InterPro" id="IPR012338">
    <property type="entry name" value="Beta-lactam/transpept-like"/>
</dbReference>
<feature type="binding site" evidence="6">
    <location>
        <position position="65"/>
    </location>
    <ligand>
        <name>substrate</name>
    </ligand>
</feature>
<feature type="binding site" evidence="6">
    <location>
        <position position="193"/>
    </location>
    <ligand>
        <name>substrate</name>
    </ligand>
</feature>
<dbReference type="HAMAP" id="MF_00313">
    <property type="entry name" value="Glutaminase"/>
    <property type="match status" value="1"/>
</dbReference>
<dbReference type="InterPro" id="IPR015868">
    <property type="entry name" value="Glutaminase"/>
</dbReference>
<evidence type="ECO:0000256" key="6">
    <source>
        <dbReference type="HAMAP-Rule" id="MF_00313"/>
    </source>
</evidence>
<evidence type="ECO:0000256" key="3">
    <source>
        <dbReference type="ARBA" id="ARBA00012918"/>
    </source>
</evidence>
<feature type="binding site" evidence="6">
    <location>
        <position position="262"/>
    </location>
    <ligand>
        <name>substrate</name>
    </ligand>
</feature>
<proteinExistence type="inferred from homology"/>
<feature type="binding site" evidence="6">
    <location>
        <position position="162"/>
    </location>
    <ligand>
        <name>substrate</name>
    </ligand>
</feature>
<dbReference type="Gene3D" id="3.40.710.10">
    <property type="entry name" value="DD-peptidase/beta-lactamase superfamily"/>
    <property type="match status" value="1"/>
</dbReference>
<feature type="binding site" evidence="6">
    <location>
        <position position="244"/>
    </location>
    <ligand>
        <name>substrate</name>
    </ligand>
</feature>
<dbReference type="NCBIfam" id="TIGR03814">
    <property type="entry name" value="Gln_ase"/>
    <property type="match status" value="1"/>
</dbReference>
<evidence type="ECO:0000256" key="5">
    <source>
        <dbReference type="ARBA" id="ARBA00049534"/>
    </source>
</evidence>
<evidence type="ECO:0000256" key="2">
    <source>
        <dbReference type="ARBA" id="ARBA00011881"/>
    </source>
</evidence>
<feature type="binding site" evidence="6">
    <location>
        <position position="117"/>
    </location>
    <ligand>
        <name>substrate</name>
    </ligand>
</feature>
<comment type="subunit">
    <text evidence="2 6">Homotetramer.</text>
</comment>
<keyword evidence="8" id="KW-1185">Reference proteome</keyword>
<dbReference type="PANTHER" id="PTHR12544">
    <property type="entry name" value="GLUTAMINASE"/>
    <property type="match status" value="1"/>
</dbReference>
<dbReference type="PANTHER" id="PTHR12544:SF29">
    <property type="entry name" value="GLUTAMINASE"/>
    <property type="match status" value="1"/>
</dbReference>
<dbReference type="EMBL" id="CP095075">
    <property type="protein sequence ID" value="UOR10478.1"/>
    <property type="molecule type" value="Genomic_DNA"/>
</dbReference>
<reference evidence="7" key="1">
    <citation type="submission" date="2022-04" db="EMBL/GenBank/DDBJ databases">
        <title>Halobacillus sp. isolated from saltern.</title>
        <authorList>
            <person name="Won M."/>
            <person name="Lee C.-M."/>
            <person name="Woen H.-Y."/>
            <person name="Kwon S.-W."/>
        </authorList>
    </citation>
    <scope>NUCLEOTIDE SEQUENCE</scope>
    <source>
        <strain evidence="7">SSHM10-5</strain>
    </source>
</reference>
<dbReference type="Proteomes" id="UP000830326">
    <property type="component" value="Chromosome"/>
</dbReference>
<gene>
    <name evidence="6 7" type="primary">glsA</name>
    <name evidence="7" type="ORF">MUO15_12385</name>
</gene>
<keyword evidence="4 6" id="KW-0378">Hydrolase</keyword>
<feature type="binding site" evidence="6">
    <location>
        <position position="169"/>
    </location>
    <ligand>
        <name>substrate</name>
    </ligand>
</feature>
<accession>A0ABY4H6I2</accession>
<comment type="similarity">
    <text evidence="1 6">Belongs to the glutaminase family.</text>
</comment>
<protein>
    <recommendedName>
        <fullName evidence="3 6">Glutaminase</fullName>
        <ecNumber evidence="3 6">3.5.1.2</ecNumber>
    </recommendedName>
</protein>
<evidence type="ECO:0000313" key="8">
    <source>
        <dbReference type="Proteomes" id="UP000830326"/>
    </source>
</evidence>
<comment type="catalytic activity">
    <reaction evidence="5 6">
        <text>L-glutamine + H2O = L-glutamate + NH4(+)</text>
        <dbReference type="Rhea" id="RHEA:15889"/>
        <dbReference type="ChEBI" id="CHEBI:15377"/>
        <dbReference type="ChEBI" id="CHEBI:28938"/>
        <dbReference type="ChEBI" id="CHEBI:29985"/>
        <dbReference type="ChEBI" id="CHEBI:58359"/>
        <dbReference type="EC" id="3.5.1.2"/>
    </reaction>
</comment>
<dbReference type="Pfam" id="PF04960">
    <property type="entry name" value="Glutaminase"/>
    <property type="match status" value="1"/>
</dbReference>